<reference evidence="2 3" key="1">
    <citation type="journal article" date="2014" name="Agronomy (Basel)">
        <title>A Draft Genome Sequence for Ensete ventricosum, the Drought-Tolerant Tree Against Hunger.</title>
        <authorList>
            <person name="Harrison J."/>
            <person name="Moore K.A."/>
            <person name="Paszkiewicz K."/>
            <person name="Jones T."/>
            <person name="Grant M."/>
            <person name="Ambacheew D."/>
            <person name="Muzemil S."/>
            <person name="Studholme D.J."/>
        </authorList>
    </citation>
    <scope>NUCLEOTIDE SEQUENCE [LARGE SCALE GENOMIC DNA]</scope>
</reference>
<organism evidence="2 3">
    <name type="scientific">Ensete ventricosum</name>
    <name type="common">Abyssinian banana</name>
    <name type="synonym">Musa ensete</name>
    <dbReference type="NCBI Taxonomy" id="4639"/>
    <lineage>
        <taxon>Eukaryota</taxon>
        <taxon>Viridiplantae</taxon>
        <taxon>Streptophyta</taxon>
        <taxon>Embryophyta</taxon>
        <taxon>Tracheophyta</taxon>
        <taxon>Spermatophyta</taxon>
        <taxon>Magnoliopsida</taxon>
        <taxon>Liliopsida</taxon>
        <taxon>Zingiberales</taxon>
        <taxon>Musaceae</taxon>
        <taxon>Ensete</taxon>
    </lineage>
</organism>
<accession>A0A426XI64</accession>
<protein>
    <submittedName>
        <fullName evidence="2">Uncharacterized protein</fullName>
    </submittedName>
</protein>
<feature type="region of interest" description="Disordered" evidence="1">
    <location>
        <begin position="18"/>
        <end position="41"/>
    </location>
</feature>
<evidence type="ECO:0000256" key="1">
    <source>
        <dbReference type="SAM" id="MobiDB-lite"/>
    </source>
</evidence>
<proteinExistence type="predicted"/>
<dbReference type="AlphaFoldDB" id="A0A426XI64"/>
<evidence type="ECO:0000313" key="2">
    <source>
        <dbReference type="EMBL" id="RRT39133.1"/>
    </source>
</evidence>
<sequence>MGVAVCLSIGQGKLLREHRGVEEGDRKGRGSDNESRGAQLPKSKALVIKEVDSKECYSVAEADLLVAKKGTDVKRIIRPWAWQHHGTVEVERSRQYVVLYLFYLEE</sequence>
<dbReference type="Proteomes" id="UP000287651">
    <property type="component" value="Unassembled WGS sequence"/>
</dbReference>
<evidence type="ECO:0000313" key="3">
    <source>
        <dbReference type="Proteomes" id="UP000287651"/>
    </source>
</evidence>
<name>A0A426XI64_ENSVE</name>
<comment type="caution">
    <text evidence="2">The sequence shown here is derived from an EMBL/GenBank/DDBJ whole genome shotgun (WGS) entry which is preliminary data.</text>
</comment>
<gene>
    <name evidence="2" type="ORF">B296_00025287</name>
</gene>
<feature type="compositionally biased region" description="Basic and acidic residues" evidence="1">
    <location>
        <begin position="18"/>
        <end position="35"/>
    </location>
</feature>
<dbReference type="EMBL" id="AMZH03020470">
    <property type="protein sequence ID" value="RRT39133.1"/>
    <property type="molecule type" value="Genomic_DNA"/>
</dbReference>